<proteinExistence type="predicted"/>
<gene>
    <name evidence="2" type="ORF">Spa11_44130</name>
</gene>
<sequence length="237" mass="24490" precursor="true">MSLSRMHRPLVLSLATLGVLLISHAAGAGPLATTSRALNDGFGPDAGRWRGSVSIAGAAFGDTLEAEVDWAAFGPGQFQQFLDDNSYPGADPSGANEVLYVYQIVSVTNANPGVDTLTVGVDPADGRGAVSAPSYLPLGLANEMAPTGGGDNTTSMDWFFQNAELQAGDVSGLLMFSSPFMPEYDFLQVNSGLAGPVVSPLVASPSDRPFEVNVPEPSAVALALACTAAVLGCKRRR</sequence>
<evidence type="ECO:0008006" key="4">
    <source>
        <dbReference type="Google" id="ProtNLM"/>
    </source>
</evidence>
<dbReference type="AlphaFoldDB" id="A0A518KEG4"/>
<organism evidence="2 3">
    <name type="scientific">Botrimarina mediterranea</name>
    <dbReference type="NCBI Taxonomy" id="2528022"/>
    <lineage>
        <taxon>Bacteria</taxon>
        <taxon>Pseudomonadati</taxon>
        <taxon>Planctomycetota</taxon>
        <taxon>Planctomycetia</taxon>
        <taxon>Pirellulales</taxon>
        <taxon>Lacipirellulaceae</taxon>
        <taxon>Botrimarina</taxon>
    </lineage>
</organism>
<dbReference type="EMBL" id="CP036349">
    <property type="protein sequence ID" value="QDV76188.1"/>
    <property type="molecule type" value="Genomic_DNA"/>
</dbReference>
<evidence type="ECO:0000313" key="3">
    <source>
        <dbReference type="Proteomes" id="UP000316426"/>
    </source>
</evidence>
<keyword evidence="1" id="KW-0732">Signal</keyword>
<evidence type="ECO:0000313" key="2">
    <source>
        <dbReference type="EMBL" id="QDV76188.1"/>
    </source>
</evidence>
<dbReference type="RefSeq" id="WP_145116649.1">
    <property type="nucleotide sequence ID" value="NZ_CP036349.1"/>
</dbReference>
<reference evidence="2 3" key="1">
    <citation type="submission" date="2019-02" db="EMBL/GenBank/DDBJ databases">
        <title>Deep-cultivation of Planctomycetes and their phenomic and genomic characterization uncovers novel biology.</title>
        <authorList>
            <person name="Wiegand S."/>
            <person name="Jogler M."/>
            <person name="Boedeker C."/>
            <person name="Pinto D."/>
            <person name="Vollmers J."/>
            <person name="Rivas-Marin E."/>
            <person name="Kohn T."/>
            <person name="Peeters S.H."/>
            <person name="Heuer A."/>
            <person name="Rast P."/>
            <person name="Oberbeckmann S."/>
            <person name="Bunk B."/>
            <person name="Jeske O."/>
            <person name="Meyerdierks A."/>
            <person name="Storesund J.E."/>
            <person name="Kallscheuer N."/>
            <person name="Luecker S."/>
            <person name="Lage O.M."/>
            <person name="Pohl T."/>
            <person name="Merkel B.J."/>
            <person name="Hornburger P."/>
            <person name="Mueller R.-W."/>
            <person name="Bruemmer F."/>
            <person name="Labrenz M."/>
            <person name="Spormann A.M."/>
            <person name="Op den Camp H."/>
            <person name="Overmann J."/>
            <person name="Amann R."/>
            <person name="Jetten M.S.M."/>
            <person name="Mascher T."/>
            <person name="Medema M.H."/>
            <person name="Devos D.P."/>
            <person name="Kaster A.-K."/>
            <person name="Ovreas L."/>
            <person name="Rohde M."/>
            <person name="Galperin M.Y."/>
            <person name="Jogler C."/>
        </authorList>
    </citation>
    <scope>NUCLEOTIDE SEQUENCE [LARGE SCALE GENOMIC DNA]</scope>
    <source>
        <strain evidence="2 3">Spa11</strain>
    </source>
</reference>
<accession>A0A518KEG4</accession>
<keyword evidence="3" id="KW-1185">Reference proteome</keyword>
<feature type="chain" id="PRO_5021905856" description="PEP-CTERM protein-sorting domain-containing protein" evidence="1">
    <location>
        <begin position="29"/>
        <end position="237"/>
    </location>
</feature>
<name>A0A518KEG4_9BACT</name>
<evidence type="ECO:0000256" key="1">
    <source>
        <dbReference type="SAM" id="SignalP"/>
    </source>
</evidence>
<feature type="signal peptide" evidence="1">
    <location>
        <begin position="1"/>
        <end position="28"/>
    </location>
</feature>
<protein>
    <recommendedName>
        <fullName evidence="4">PEP-CTERM protein-sorting domain-containing protein</fullName>
    </recommendedName>
</protein>
<dbReference type="KEGG" id="bmei:Spa11_44130"/>
<dbReference type="Proteomes" id="UP000316426">
    <property type="component" value="Chromosome"/>
</dbReference>